<dbReference type="OMA" id="YFQVWSE"/>
<organism evidence="3 4">
    <name type="scientific">Patiria miniata</name>
    <name type="common">Bat star</name>
    <name type="synonym">Asterina miniata</name>
    <dbReference type="NCBI Taxonomy" id="46514"/>
    <lineage>
        <taxon>Eukaryota</taxon>
        <taxon>Metazoa</taxon>
        <taxon>Echinodermata</taxon>
        <taxon>Eleutherozoa</taxon>
        <taxon>Asterozoa</taxon>
        <taxon>Asteroidea</taxon>
        <taxon>Valvatacea</taxon>
        <taxon>Valvatida</taxon>
        <taxon>Asterinidae</taxon>
        <taxon>Patiria</taxon>
    </lineage>
</organism>
<dbReference type="GeneID" id="119745967"/>
<keyword evidence="4" id="KW-1185">Reference proteome</keyword>
<evidence type="ECO:0000313" key="3">
    <source>
        <dbReference type="EnsemblMetazoa" id="XP_038078617.1"/>
    </source>
</evidence>
<dbReference type="PANTHER" id="PTHR24280">
    <property type="entry name" value="CYTOCHROME P450 20A1"/>
    <property type="match status" value="1"/>
</dbReference>
<dbReference type="EnsemblMetazoa" id="XM_038222690.1">
    <property type="protein sequence ID" value="XP_038078618.1"/>
    <property type="gene ID" value="LOC119745967"/>
</dbReference>
<evidence type="ECO:0000256" key="2">
    <source>
        <dbReference type="PIRSR" id="PIRSR602401-1"/>
    </source>
</evidence>
<comment type="similarity">
    <text evidence="1">Belongs to the cytochrome P450 family.</text>
</comment>
<keyword evidence="2" id="KW-0349">Heme</keyword>
<dbReference type="Proteomes" id="UP000887568">
    <property type="component" value="Unplaced"/>
</dbReference>
<dbReference type="EnsemblMetazoa" id="XM_038222689.1">
    <property type="protein sequence ID" value="XP_038078617.1"/>
    <property type="gene ID" value="LOC119745967"/>
</dbReference>
<dbReference type="OrthoDB" id="1470350at2759"/>
<dbReference type="PANTHER" id="PTHR24280:SF4">
    <property type="entry name" value="CYTOCHROME P450 20A1"/>
    <property type="match status" value="1"/>
</dbReference>
<dbReference type="GO" id="GO:0005506">
    <property type="term" value="F:iron ion binding"/>
    <property type="evidence" value="ECO:0007669"/>
    <property type="project" value="InterPro"/>
</dbReference>
<dbReference type="InterPro" id="IPR052666">
    <property type="entry name" value="CYP450_20A1-like"/>
</dbReference>
<proteinExistence type="inferred from homology"/>
<dbReference type="GO" id="GO:0020037">
    <property type="term" value="F:heme binding"/>
    <property type="evidence" value="ECO:0007669"/>
    <property type="project" value="InterPro"/>
</dbReference>
<dbReference type="GO" id="GO:0004497">
    <property type="term" value="F:monooxygenase activity"/>
    <property type="evidence" value="ECO:0007669"/>
    <property type="project" value="InterPro"/>
</dbReference>
<dbReference type="InterPro" id="IPR001128">
    <property type="entry name" value="Cyt_P450"/>
</dbReference>
<dbReference type="RefSeq" id="XP_038078617.1">
    <property type="nucleotide sequence ID" value="XM_038222689.1"/>
</dbReference>
<protein>
    <recommendedName>
        <fullName evidence="5">Cytochrome P450</fullName>
    </recommendedName>
</protein>
<name>A0A914BSX6_PATMI</name>
<dbReference type="GO" id="GO:0016705">
    <property type="term" value="F:oxidoreductase activity, acting on paired donors, with incorporation or reduction of molecular oxygen"/>
    <property type="evidence" value="ECO:0007669"/>
    <property type="project" value="InterPro"/>
</dbReference>
<dbReference type="Pfam" id="PF00067">
    <property type="entry name" value="p450"/>
    <property type="match status" value="1"/>
</dbReference>
<dbReference type="AlphaFoldDB" id="A0A914BSX6"/>
<dbReference type="RefSeq" id="XP_038078618.1">
    <property type="nucleotide sequence ID" value="XM_038222690.1"/>
</dbReference>
<dbReference type="InterPro" id="IPR002401">
    <property type="entry name" value="Cyt_P450_E_grp-I"/>
</dbReference>
<dbReference type="Gene3D" id="1.10.630.10">
    <property type="entry name" value="Cytochrome P450"/>
    <property type="match status" value="1"/>
</dbReference>
<evidence type="ECO:0000256" key="1">
    <source>
        <dbReference type="ARBA" id="ARBA00010617"/>
    </source>
</evidence>
<comment type="cofactor">
    <cofactor evidence="2">
        <name>heme</name>
        <dbReference type="ChEBI" id="CHEBI:30413"/>
    </cofactor>
</comment>
<dbReference type="InterPro" id="IPR036396">
    <property type="entry name" value="Cyt_P450_sf"/>
</dbReference>
<sequence>MLAFAIFAVTFVVALIIAVVYLYPGSAKKSTIPGMDPSDPMEGNFPDIGAAGSLHEFLMYLHEKFGPIASFWFGPKYTVSIASPELFREHTGPFDRPPELFALFEPLIGKNSIQFANKADGKRRRNIYDVPFGHDSVKYFYETFNEVANELVKKLSSVPKDEHLPLIQYCHAIVIKGLTQTSFGDYFKDDANILKFRHSYEICWNEMEASLTEGLPEEGTERHKKFKEALGYLHNSVRDVIKQRKENPTVGHQVFIDVLIENELPEDQVLDDCISFMVGGFHTSGYLLAWTLYFLATHQECQEKVYKEVMESVGKNEVESSDLKSLPYLRQVLEESLRVSVLAPYAARFQDNESQLGGHVIPPGTPVIHALGVMLQDEELWPEPDKFDPERFSEKRFTPRHQAAFKPFGFAGKRVCPGQHFSYAEVTVFLAILCRAFKFNLVPGQVVEPKHALVTSPKDEIWVTLEKRS</sequence>
<keyword evidence="2" id="KW-0408">Iron</keyword>
<evidence type="ECO:0008006" key="5">
    <source>
        <dbReference type="Google" id="ProtNLM"/>
    </source>
</evidence>
<accession>A0A914BSX6</accession>
<feature type="binding site" description="axial binding residue" evidence="2">
    <location>
        <position position="416"/>
    </location>
    <ligand>
        <name>heme</name>
        <dbReference type="ChEBI" id="CHEBI:30413"/>
    </ligand>
    <ligandPart>
        <name>Fe</name>
        <dbReference type="ChEBI" id="CHEBI:18248"/>
    </ligandPart>
</feature>
<reference evidence="3" key="1">
    <citation type="submission" date="2022-11" db="UniProtKB">
        <authorList>
            <consortium name="EnsemblMetazoa"/>
        </authorList>
    </citation>
    <scope>IDENTIFICATION</scope>
</reference>
<dbReference type="SUPFAM" id="SSF48264">
    <property type="entry name" value="Cytochrome P450"/>
    <property type="match status" value="1"/>
</dbReference>
<keyword evidence="2" id="KW-0479">Metal-binding</keyword>
<evidence type="ECO:0000313" key="4">
    <source>
        <dbReference type="Proteomes" id="UP000887568"/>
    </source>
</evidence>
<dbReference type="PRINTS" id="PR00463">
    <property type="entry name" value="EP450I"/>
</dbReference>
<dbReference type="GO" id="GO:0016020">
    <property type="term" value="C:membrane"/>
    <property type="evidence" value="ECO:0007669"/>
    <property type="project" value="TreeGrafter"/>
</dbReference>